<feature type="region of interest" description="Disordered" evidence="1">
    <location>
        <begin position="1"/>
        <end position="78"/>
    </location>
</feature>
<organism evidence="2 3">
    <name type="scientific">Rhizopus microsporus</name>
    <dbReference type="NCBI Taxonomy" id="58291"/>
    <lineage>
        <taxon>Eukaryota</taxon>
        <taxon>Fungi</taxon>
        <taxon>Fungi incertae sedis</taxon>
        <taxon>Mucoromycota</taxon>
        <taxon>Mucoromycotina</taxon>
        <taxon>Mucoromycetes</taxon>
        <taxon>Mucorales</taxon>
        <taxon>Mucorineae</taxon>
        <taxon>Rhizopodaceae</taxon>
        <taxon>Rhizopus</taxon>
    </lineage>
</organism>
<evidence type="ECO:0000313" key="3">
    <source>
        <dbReference type="Proteomes" id="UP000242381"/>
    </source>
</evidence>
<reference evidence="2 3" key="1">
    <citation type="journal article" date="2016" name="Proc. Natl. Acad. Sci. U.S.A.">
        <title>Lipid metabolic changes in an early divergent fungus govern the establishment of a mutualistic symbiosis with endobacteria.</title>
        <authorList>
            <person name="Lastovetsky O.A."/>
            <person name="Gaspar M.L."/>
            <person name="Mondo S.J."/>
            <person name="LaButti K.M."/>
            <person name="Sandor L."/>
            <person name="Grigoriev I.V."/>
            <person name="Henry S.A."/>
            <person name="Pawlowska T.E."/>
        </authorList>
    </citation>
    <scope>NUCLEOTIDE SEQUENCE [LARGE SCALE GENOMIC DNA]</scope>
    <source>
        <strain evidence="2 3">ATCC 11559</strain>
    </source>
</reference>
<proteinExistence type="predicted"/>
<dbReference type="VEuPathDB" id="FungiDB:BCV72DRAFT_264987"/>
<feature type="compositionally biased region" description="Basic and acidic residues" evidence="1">
    <location>
        <begin position="131"/>
        <end position="154"/>
    </location>
</feature>
<evidence type="ECO:0000256" key="1">
    <source>
        <dbReference type="SAM" id="MobiDB-lite"/>
    </source>
</evidence>
<name>A0A1X0RTL0_RHIZD</name>
<feature type="region of interest" description="Disordered" evidence="1">
    <location>
        <begin position="131"/>
        <end position="202"/>
    </location>
</feature>
<evidence type="ECO:0008006" key="4">
    <source>
        <dbReference type="Google" id="ProtNLM"/>
    </source>
</evidence>
<feature type="compositionally biased region" description="Basic and acidic residues" evidence="1">
    <location>
        <begin position="40"/>
        <end position="50"/>
    </location>
</feature>
<feature type="compositionally biased region" description="Low complexity" evidence="1">
    <location>
        <begin position="172"/>
        <end position="186"/>
    </location>
</feature>
<feature type="region of interest" description="Disordered" evidence="1">
    <location>
        <begin position="478"/>
        <end position="502"/>
    </location>
</feature>
<feature type="compositionally biased region" description="Basic and acidic residues" evidence="1">
    <location>
        <begin position="478"/>
        <end position="489"/>
    </location>
</feature>
<dbReference type="EMBL" id="KV921427">
    <property type="protein sequence ID" value="ORE15375.1"/>
    <property type="molecule type" value="Genomic_DNA"/>
</dbReference>
<gene>
    <name evidence="2" type="ORF">BCV71DRAFT_35311</name>
</gene>
<dbReference type="AlphaFoldDB" id="A0A1X0RTL0"/>
<protein>
    <recommendedName>
        <fullName evidence="4">Retrotransposon gag domain-containing protein</fullName>
    </recommendedName>
</protein>
<accession>A0A1X0RTL0</accession>
<feature type="compositionally biased region" description="Low complexity" evidence="1">
    <location>
        <begin position="1"/>
        <end position="24"/>
    </location>
</feature>
<dbReference type="Proteomes" id="UP000242381">
    <property type="component" value="Unassembled WGS sequence"/>
</dbReference>
<feature type="compositionally biased region" description="Polar residues" evidence="1">
    <location>
        <begin position="155"/>
        <end position="171"/>
    </location>
</feature>
<feature type="compositionally biased region" description="Polar residues" evidence="1">
    <location>
        <begin position="187"/>
        <end position="197"/>
    </location>
</feature>
<evidence type="ECO:0000313" key="2">
    <source>
        <dbReference type="EMBL" id="ORE15375.1"/>
    </source>
</evidence>
<sequence length="502" mass="58452">MVSTNKDSNHNSNSSNNNRSESISMTYSHTDPRHKYRLQHPSDRYDDRNYRSSSSDTTSRQHSPKHVNKSASLEDQKNIPYRERIKLAQKKINNLRNTIKDCKDHSIINTTRDHIAILYKLIDSLEVGMRKEEENTCRRERRDHPGSHNMKQADKPTTTKNIQVTSDRSNPATTATATTTTTTTTTDNIRPPSTSEATYPKIEDKWPTVRDFISSFEDNLMHQMTSFNQSLPYRSSNETKEDHRECQIEKNEQYKPEPMTIIPNPVSDPSSFTPSTSTTTTTNHTVDLLTPEDSAKKAYISSDKLLQVYNCRQNLGETLPNYINRFTQLCRNARIEDTRFLAMVFHQSLCQTVMSVVQEQVLATYESLDIKPSDCIREEDTYSTYIAKLRLLWPTMHQHINRLVQIEKAYKSQKRKGYQESNDTRAEKRSRLSPAREPSPNMNKRLKNPCRFCKTAEYTKQHKCSEFYRARALKQLKGQKEAKREEEYNHTSNGPYRKHYEL</sequence>
<feature type="region of interest" description="Disordered" evidence="1">
    <location>
        <begin position="414"/>
        <end position="446"/>
    </location>
</feature>
<feature type="compositionally biased region" description="Low complexity" evidence="1">
    <location>
        <begin position="51"/>
        <end position="60"/>
    </location>
</feature>